<accession>A0A5Q2MZE9</accession>
<dbReference type="Proteomes" id="UP000366051">
    <property type="component" value="Chromosome"/>
</dbReference>
<protein>
    <submittedName>
        <fullName evidence="1">Uncharacterized protein</fullName>
    </submittedName>
</protein>
<evidence type="ECO:0000313" key="2">
    <source>
        <dbReference type="Proteomes" id="UP000366051"/>
    </source>
</evidence>
<sequence length="46" mass="5338">MIKVDTYKHIKDLHIKERSQFGLATAKLFTSGFTHIRGKKNFCAAW</sequence>
<proteinExistence type="predicted"/>
<reference evidence="2" key="1">
    <citation type="submission" date="2019-11" db="EMBL/GenBank/DDBJ databases">
        <title>Genome sequence of Heliorestis convoluta strain HH, an alkaliphilic and minimalistic phototrophic bacterium from a soda lake in Egypt.</title>
        <authorList>
            <person name="Dewey E.D."/>
            <person name="Stokes L.M."/>
            <person name="Burchell B.M."/>
            <person name="Shaffer K.N."/>
            <person name="Huntington A.M."/>
            <person name="Baker J.M."/>
            <person name="Nadendla S."/>
            <person name="Giglio M.G."/>
            <person name="Touchman J.W."/>
            <person name="Blankenship R.E."/>
            <person name="Madigan M.T."/>
            <person name="Sattley W.M."/>
        </authorList>
    </citation>
    <scope>NUCLEOTIDE SEQUENCE [LARGE SCALE GENOMIC DNA]</scope>
    <source>
        <strain evidence="2">HH</strain>
    </source>
</reference>
<dbReference type="AlphaFoldDB" id="A0A5Q2MZE9"/>
<gene>
    <name evidence="1" type="ORF">FTV88_1959</name>
</gene>
<evidence type="ECO:0000313" key="1">
    <source>
        <dbReference type="EMBL" id="QGG48057.1"/>
    </source>
</evidence>
<dbReference type="KEGG" id="hcv:FTV88_1959"/>
<name>A0A5Q2MZE9_9FIRM</name>
<dbReference type="EMBL" id="CP045875">
    <property type="protein sequence ID" value="QGG48057.1"/>
    <property type="molecule type" value="Genomic_DNA"/>
</dbReference>
<organism evidence="1 2">
    <name type="scientific">Heliorestis convoluta</name>
    <dbReference type="NCBI Taxonomy" id="356322"/>
    <lineage>
        <taxon>Bacteria</taxon>
        <taxon>Bacillati</taxon>
        <taxon>Bacillota</taxon>
        <taxon>Clostridia</taxon>
        <taxon>Eubacteriales</taxon>
        <taxon>Heliobacteriaceae</taxon>
        <taxon>Heliorestis</taxon>
    </lineage>
</organism>
<keyword evidence="2" id="KW-1185">Reference proteome</keyword>